<evidence type="ECO:0000256" key="1">
    <source>
        <dbReference type="SAM" id="Coils"/>
    </source>
</evidence>
<accession>A0A5J4RS82</accession>
<dbReference type="AlphaFoldDB" id="A0A5J4RS82"/>
<name>A0A5J4RS82_9ZZZZ</name>
<sequence>MNRKKTTEEAIEKLLQENQKLRHRLGQARLKLESYEIMGDILQDPMGLIG</sequence>
<feature type="coiled-coil region" evidence="1">
    <location>
        <begin position="4"/>
        <end position="38"/>
    </location>
</feature>
<dbReference type="EMBL" id="SNRY01000840">
    <property type="protein sequence ID" value="KAA6335970.1"/>
    <property type="molecule type" value="Genomic_DNA"/>
</dbReference>
<organism evidence="2">
    <name type="scientific">termite gut metagenome</name>
    <dbReference type="NCBI Taxonomy" id="433724"/>
    <lineage>
        <taxon>unclassified sequences</taxon>
        <taxon>metagenomes</taxon>
        <taxon>organismal metagenomes</taxon>
    </lineage>
</organism>
<gene>
    <name evidence="2" type="ORF">EZS27_015832</name>
    <name evidence="3" type="ORF">EZS27_015839</name>
</gene>
<proteinExistence type="predicted"/>
<evidence type="ECO:0000313" key="3">
    <source>
        <dbReference type="EMBL" id="KAA6335977.1"/>
    </source>
</evidence>
<reference evidence="2" key="1">
    <citation type="submission" date="2019-03" db="EMBL/GenBank/DDBJ databases">
        <title>Single cell metagenomics reveals metabolic interactions within the superorganism composed of flagellate Streblomastix strix and complex community of Bacteroidetes bacteria on its surface.</title>
        <authorList>
            <person name="Treitli S.C."/>
            <person name="Kolisko M."/>
            <person name="Husnik F."/>
            <person name="Keeling P."/>
            <person name="Hampl V."/>
        </authorList>
    </citation>
    <scope>NUCLEOTIDE SEQUENCE</scope>
    <source>
        <strain evidence="2">STM</strain>
    </source>
</reference>
<protein>
    <submittedName>
        <fullName evidence="2">Uncharacterized protein</fullName>
    </submittedName>
</protein>
<dbReference type="SUPFAM" id="SSF75704">
    <property type="entry name" value="Mitotic arrest deficient-like 1, Mad1"/>
    <property type="match status" value="1"/>
</dbReference>
<dbReference type="EMBL" id="SNRY01000840">
    <property type="protein sequence ID" value="KAA6335977.1"/>
    <property type="molecule type" value="Genomic_DNA"/>
</dbReference>
<keyword evidence="1" id="KW-0175">Coiled coil</keyword>
<evidence type="ECO:0000313" key="2">
    <source>
        <dbReference type="EMBL" id="KAA6335970.1"/>
    </source>
</evidence>
<comment type="caution">
    <text evidence="2">The sequence shown here is derived from an EMBL/GenBank/DDBJ whole genome shotgun (WGS) entry which is preliminary data.</text>
</comment>